<sequence length="359" mass="38747">MRMLERAGLAVMHRMEPETAHDWAIWALERGLVPLPAKMRSPRLKTRLGRLELENPLGLAAGFDKNARALPALMQAGFGFVEVGATTPRPQPGNPRPRLFRLPEDRAVINRFGFNNEGEEAMEARLKGRPRGGVLGLNLGANKDSQDRIPDYVSVLQTCGRHVDFVTINVSSPNTEQLRDLQGKKALWALVSEVMQARAELPLDARPLVFLKIAPDLKAQSLADIAEVATVSSLDGVIATNTTIGREGLGSRHRGETGGLSGAPLFTRSTAVLAQLHELTGGKLPLIGVGGIASAEDAFAKITAGADALQIYSALVYEGLSLVPRILEGLDRKLKEAGLGSVAEARGQEAHLWARRFED</sequence>
<dbReference type="EMBL" id="JACVXA010000047">
    <property type="protein sequence ID" value="MBE3639445.1"/>
    <property type="molecule type" value="Genomic_DNA"/>
</dbReference>
<dbReference type="Gene3D" id="3.20.20.70">
    <property type="entry name" value="Aldolase class I"/>
    <property type="match status" value="1"/>
</dbReference>
<organism evidence="16 17">
    <name type="scientific">Mangrovicoccus algicola</name>
    <dbReference type="NCBI Taxonomy" id="2771008"/>
    <lineage>
        <taxon>Bacteria</taxon>
        <taxon>Pseudomonadati</taxon>
        <taxon>Pseudomonadota</taxon>
        <taxon>Alphaproteobacteria</taxon>
        <taxon>Rhodobacterales</taxon>
        <taxon>Paracoccaceae</taxon>
        <taxon>Mangrovicoccus</taxon>
    </lineage>
</organism>
<dbReference type="NCBIfam" id="TIGR01036">
    <property type="entry name" value="pyrD_sub2"/>
    <property type="match status" value="1"/>
</dbReference>
<dbReference type="EC" id="1.3.5.2" evidence="6 14"/>
<comment type="subcellular location">
    <subcellularLocation>
        <location evidence="3">Membrane</location>
    </subcellularLocation>
</comment>
<dbReference type="InterPro" id="IPR050074">
    <property type="entry name" value="DHO_dehydrogenase"/>
</dbReference>
<dbReference type="GO" id="GO:0106430">
    <property type="term" value="F:dihydroorotate dehydrogenase (quinone) activity"/>
    <property type="evidence" value="ECO:0007669"/>
    <property type="project" value="UniProtKB-EC"/>
</dbReference>
<dbReference type="RefSeq" id="WP_193184132.1">
    <property type="nucleotide sequence ID" value="NZ_JACVXA010000047.1"/>
</dbReference>
<keyword evidence="10" id="KW-0665">Pyrimidine biosynthesis</keyword>
<evidence type="ECO:0000256" key="9">
    <source>
        <dbReference type="ARBA" id="ARBA00022643"/>
    </source>
</evidence>
<dbReference type="PANTHER" id="PTHR48109:SF4">
    <property type="entry name" value="DIHYDROOROTATE DEHYDROGENASE (QUINONE), MITOCHONDRIAL"/>
    <property type="match status" value="1"/>
</dbReference>
<dbReference type="GO" id="GO:0005737">
    <property type="term" value="C:cytoplasm"/>
    <property type="evidence" value="ECO:0007669"/>
    <property type="project" value="InterPro"/>
</dbReference>
<accession>A0A8J6YX14</accession>
<evidence type="ECO:0000256" key="14">
    <source>
        <dbReference type="NCBIfam" id="TIGR01036"/>
    </source>
</evidence>
<evidence type="ECO:0000256" key="1">
    <source>
        <dbReference type="ARBA" id="ARBA00001917"/>
    </source>
</evidence>
<comment type="caution">
    <text evidence="16">The sequence shown here is derived from an EMBL/GenBank/DDBJ whole genome shotgun (WGS) entry which is preliminary data.</text>
</comment>
<evidence type="ECO:0000313" key="17">
    <source>
        <dbReference type="Proteomes" id="UP000609121"/>
    </source>
</evidence>
<comment type="similarity">
    <text evidence="5">Belongs to the dihydroorotate dehydrogenase family. Type 2 subfamily.</text>
</comment>
<dbReference type="PANTHER" id="PTHR48109">
    <property type="entry name" value="DIHYDROOROTATE DEHYDROGENASE (QUINONE), MITOCHONDRIAL-RELATED"/>
    <property type="match status" value="1"/>
</dbReference>
<evidence type="ECO:0000256" key="12">
    <source>
        <dbReference type="ARBA" id="ARBA00023136"/>
    </source>
</evidence>
<dbReference type="NCBIfam" id="NF003645">
    <property type="entry name" value="PRK05286.1-2"/>
    <property type="match status" value="1"/>
</dbReference>
<reference evidence="16" key="1">
    <citation type="submission" date="2020-09" db="EMBL/GenBank/DDBJ databases">
        <title>A novel bacterium of genus Mangrovicoccus, isolated from South China Sea.</title>
        <authorList>
            <person name="Huang H."/>
            <person name="Mo K."/>
            <person name="Hu Y."/>
        </authorList>
    </citation>
    <scope>NUCLEOTIDE SEQUENCE</scope>
    <source>
        <strain evidence="16">HB182678</strain>
    </source>
</reference>
<evidence type="ECO:0000256" key="6">
    <source>
        <dbReference type="ARBA" id="ARBA00012791"/>
    </source>
</evidence>
<evidence type="ECO:0000259" key="15">
    <source>
        <dbReference type="Pfam" id="PF01180"/>
    </source>
</evidence>
<dbReference type="UniPathway" id="UPA00070">
    <property type="reaction ID" value="UER00946"/>
</dbReference>
<feature type="domain" description="Dihydroorotate dehydrogenase catalytic" evidence="15">
    <location>
        <begin position="44"/>
        <end position="334"/>
    </location>
</feature>
<evidence type="ECO:0000256" key="8">
    <source>
        <dbReference type="ARBA" id="ARBA00022630"/>
    </source>
</evidence>
<dbReference type="PROSITE" id="PS00912">
    <property type="entry name" value="DHODEHASE_2"/>
    <property type="match status" value="1"/>
</dbReference>
<dbReference type="CDD" id="cd04738">
    <property type="entry name" value="DHOD_2_like"/>
    <property type="match status" value="1"/>
</dbReference>
<dbReference type="GO" id="GO:0006207">
    <property type="term" value="P:'de novo' pyrimidine nucleobase biosynthetic process"/>
    <property type="evidence" value="ECO:0007669"/>
    <property type="project" value="UniProtKB-UniRule"/>
</dbReference>
<dbReference type="NCBIfam" id="NF003652">
    <property type="entry name" value="PRK05286.2-5"/>
    <property type="match status" value="1"/>
</dbReference>
<dbReference type="InterPro" id="IPR013785">
    <property type="entry name" value="Aldolase_TIM"/>
</dbReference>
<dbReference type="GO" id="GO:0044205">
    <property type="term" value="P:'de novo' UMP biosynthetic process"/>
    <property type="evidence" value="ECO:0007669"/>
    <property type="project" value="UniProtKB-UniPathway"/>
</dbReference>
<dbReference type="GO" id="GO:0016020">
    <property type="term" value="C:membrane"/>
    <property type="evidence" value="ECO:0007669"/>
    <property type="project" value="UniProtKB-SubCell"/>
</dbReference>
<keyword evidence="9" id="KW-0288">FMN</keyword>
<evidence type="ECO:0000256" key="13">
    <source>
        <dbReference type="ARBA" id="ARBA00048639"/>
    </source>
</evidence>
<evidence type="ECO:0000256" key="2">
    <source>
        <dbReference type="ARBA" id="ARBA00003125"/>
    </source>
</evidence>
<dbReference type="InterPro" id="IPR005719">
    <property type="entry name" value="Dihydroorotate_DH_2"/>
</dbReference>
<evidence type="ECO:0000256" key="10">
    <source>
        <dbReference type="ARBA" id="ARBA00022975"/>
    </source>
</evidence>
<evidence type="ECO:0000256" key="3">
    <source>
        <dbReference type="ARBA" id="ARBA00004370"/>
    </source>
</evidence>
<evidence type="ECO:0000256" key="5">
    <source>
        <dbReference type="ARBA" id="ARBA00005359"/>
    </source>
</evidence>
<keyword evidence="12" id="KW-0472">Membrane</keyword>
<keyword evidence="17" id="KW-1185">Reference proteome</keyword>
<evidence type="ECO:0000256" key="11">
    <source>
        <dbReference type="ARBA" id="ARBA00023002"/>
    </source>
</evidence>
<gene>
    <name evidence="16" type="ORF">ICN82_14685</name>
</gene>
<proteinExistence type="inferred from homology"/>
<dbReference type="Proteomes" id="UP000609121">
    <property type="component" value="Unassembled WGS sequence"/>
</dbReference>
<dbReference type="InterPro" id="IPR005720">
    <property type="entry name" value="Dihydroorotate_DH_cat"/>
</dbReference>
<dbReference type="AlphaFoldDB" id="A0A8J6YX14"/>
<evidence type="ECO:0000256" key="7">
    <source>
        <dbReference type="ARBA" id="ARBA00018366"/>
    </source>
</evidence>
<evidence type="ECO:0000256" key="4">
    <source>
        <dbReference type="ARBA" id="ARBA00005161"/>
    </source>
</evidence>
<dbReference type="InterPro" id="IPR001295">
    <property type="entry name" value="Dihydroorotate_DH_CS"/>
</dbReference>
<comment type="function">
    <text evidence="2">Catalyzes the conversion of dihydroorotate to orotate with quinone as electron acceptor.</text>
</comment>
<comment type="cofactor">
    <cofactor evidence="1">
        <name>FMN</name>
        <dbReference type="ChEBI" id="CHEBI:58210"/>
    </cofactor>
</comment>
<evidence type="ECO:0000313" key="16">
    <source>
        <dbReference type="EMBL" id="MBE3639445.1"/>
    </source>
</evidence>
<name>A0A8J6YX14_9RHOB</name>
<keyword evidence="11 16" id="KW-0560">Oxidoreductase</keyword>
<dbReference type="Pfam" id="PF01180">
    <property type="entry name" value="DHO_dh"/>
    <property type="match status" value="1"/>
</dbReference>
<keyword evidence="8" id="KW-0285">Flavoprotein</keyword>
<protein>
    <recommendedName>
        <fullName evidence="7 14">Dihydroorotate dehydrogenase (quinone)</fullName>
        <ecNumber evidence="6 14">1.3.5.2</ecNumber>
    </recommendedName>
</protein>
<dbReference type="PROSITE" id="PS00911">
    <property type="entry name" value="DHODEHASE_1"/>
    <property type="match status" value="1"/>
</dbReference>
<dbReference type="SUPFAM" id="SSF51395">
    <property type="entry name" value="FMN-linked oxidoreductases"/>
    <property type="match status" value="1"/>
</dbReference>
<comment type="pathway">
    <text evidence="4">Pyrimidine metabolism; UMP biosynthesis via de novo pathway; orotate from (S)-dihydroorotate (quinone route): step 1/1.</text>
</comment>
<comment type="catalytic activity">
    <reaction evidence="13">
        <text>(S)-dihydroorotate + a quinone = orotate + a quinol</text>
        <dbReference type="Rhea" id="RHEA:30187"/>
        <dbReference type="ChEBI" id="CHEBI:24646"/>
        <dbReference type="ChEBI" id="CHEBI:30839"/>
        <dbReference type="ChEBI" id="CHEBI:30864"/>
        <dbReference type="ChEBI" id="CHEBI:132124"/>
        <dbReference type="EC" id="1.3.5.2"/>
    </reaction>
</comment>